<gene>
    <name evidence="1" type="ORF">F4821DRAFT_65200</name>
</gene>
<sequence>MKPLKTHFKRLKIRFETHRKKHRLEHFKHQPLKSPKNFRLIYLEPVEDDVFSISCTLTEYDQNLAPPYVALSYTWGDPITGESEPRRLATIFVNKRAFRIHTNLFRALKALRNKEARLWVDAICIDQQNIQERGVQVALMGDIFRGATKVCAWLGPATEDSDFVFDAISSYNDTGQFQLEFNRQYFKSIWRFSERIWFKRAWIIQEVALAKDVLFVCGRKMLAIAAWERAQLLSQQQGFIKTPSPIAHSPLQTIIDLRRRLHRGDRISALGSLQMTRHAEATDPRDCIFAKMAISNNELAELCPPNYDISAEELWRIFFQEYVQQKKDLYVICLANNVYPQNDHLPSWLPDWSYPKYPHPLCNFYDELHPEWPHFDAAKGTEPSVLVTQDRCHLLCIGLEIDEVDGIGNGSKMMQSTASTNAYKTTEGAFQALVRTMIADTNRWEGYRKSSRDFVVLVATQFSNRFELSKWLFDTHWRNIQHLRFRGITLKDLAQSQLERLLPDDRVERYSLWQAFEYSMVYTIHRRQVFTTLRGYLGLGPEGMKPKDKIVILKGCRVPVILRREDQYWKLIGECYVDGIMYGEGLDNNLGDDQEPAWITFDII</sequence>
<protein>
    <submittedName>
        <fullName evidence="1">Heterokaryon incompatibility protein-domain-containing protein</fullName>
    </submittedName>
</protein>
<evidence type="ECO:0000313" key="1">
    <source>
        <dbReference type="EMBL" id="KAI6089079.1"/>
    </source>
</evidence>
<proteinExistence type="predicted"/>
<evidence type="ECO:0000313" key="2">
    <source>
        <dbReference type="Proteomes" id="UP001497680"/>
    </source>
</evidence>
<name>A0ACC0D8M2_9PEZI</name>
<accession>A0ACC0D8M2</accession>
<organism evidence="1 2">
    <name type="scientific">Hypoxylon rubiginosum</name>
    <dbReference type="NCBI Taxonomy" id="110542"/>
    <lineage>
        <taxon>Eukaryota</taxon>
        <taxon>Fungi</taxon>
        <taxon>Dikarya</taxon>
        <taxon>Ascomycota</taxon>
        <taxon>Pezizomycotina</taxon>
        <taxon>Sordariomycetes</taxon>
        <taxon>Xylariomycetidae</taxon>
        <taxon>Xylariales</taxon>
        <taxon>Hypoxylaceae</taxon>
        <taxon>Hypoxylon</taxon>
    </lineage>
</organism>
<dbReference type="Proteomes" id="UP001497680">
    <property type="component" value="Unassembled WGS sequence"/>
</dbReference>
<dbReference type="EMBL" id="MU394297">
    <property type="protein sequence ID" value="KAI6089079.1"/>
    <property type="molecule type" value="Genomic_DNA"/>
</dbReference>
<reference evidence="1 2" key="1">
    <citation type="journal article" date="2022" name="New Phytol.">
        <title>Ecological generalism drives hyperdiversity of secondary metabolite gene clusters in xylarialean endophytes.</title>
        <authorList>
            <person name="Franco M.E.E."/>
            <person name="Wisecaver J.H."/>
            <person name="Arnold A.E."/>
            <person name="Ju Y.M."/>
            <person name="Slot J.C."/>
            <person name="Ahrendt S."/>
            <person name="Moore L.P."/>
            <person name="Eastman K.E."/>
            <person name="Scott K."/>
            <person name="Konkel Z."/>
            <person name="Mondo S.J."/>
            <person name="Kuo A."/>
            <person name="Hayes R.D."/>
            <person name="Haridas S."/>
            <person name="Andreopoulos B."/>
            <person name="Riley R."/>
            <person name="LaButti K."/>
            <person name="Pangilinan J."/>
            <person name="Lipzen A."/>
            <person name="Amirebrahimi M."/>
            <person name="Yan J."/>
            <person name="Adam C."/>
            <person name="Keymanesh K."/>
            <person name="Ng V."/>
            <person name="Louie K."/>
            <person name="Northen T."/>
            <person name="Drula E."/>
            <person name="Henrissat B."/>
            <person name="Hsieh H.M."/>
            <person name="Youens-Clark K."/>
            <person name="Lutzoni F."/>
            <person name="Miadlikowska J."/>
            <person name="Eastwood D.C."/>
            <person name="Hamelin R.C."/>
            <person name="Grigoriev I.V."/>
            <person name="U'Ren J.M."/>
        </authorList>
    </citation>
    <scope>NUCLEOTIDE SEQUENCE [LARGE SCALE GENOMIC DNA]</scope>
    <source>
        <strain evidence="1 2">ER1909</strain>
    </source>
</reference>
<comment type="caution">
    <text evidence="1">The sequence shown here is derived from an EMBL/GenBank/DDBJ whole genome shotgun (WGS) entry which is preliminary data.</text>
</comment>
<keyword evidence="2" id="KW-1185">Reference proteome</keyword>